<proteinExistence type="predicted"/>
<dbReference type="GO" id="GO:0004364">
    <property type="term" value="F:glutathione transferase activity"/>
    <property type="evidence" value="ECO:0007669"/>
    <property type="project" value="TreeGrafter"/>
</dbReference>
<dbReference type="GO" id="GO:0004602">
    <property type="term" value="F:glutathione peroxidase activity"/>
    <property type="evidence" value="ECO:0007669"/>
    <property type="project" value="TreeGrafter"/>
</dbReference>
<evidence type="ECO:0000256" key="8">
    <source>
        <dbReference type="ARBA" id="ARBA00023128"/>
    </source>
</evidence>
<evidence type="ECO:0000256" key="17">
    <source>
        <dbReference type="ARBA" id="ARBA00051411"/>
    </source>
</evidence>
<evidence type="ECO:0000256" key="18">
    <source>
        <dbReference type="ARBA" id="ARBA00069748"/>
    </source>
</evidence>
<evidence type="ECO:0000256" key="4">
    <source>
        <dbReference type="ARBA" id="ARBA00022787"/>
    </source>
</evidence>
<evidence type="ECO:0000256" key="9">
    <source>
        <dbReference type="ARBA" id="ARBA00023136"/>
    </source>
</evidence>
<dbReference type="Pfam" id="PF01124">
    <property type="entry name" value="MAPEG"/>
    <property type="match status" value="1"/>
</dbReference>
<comment type="subcellular location">
    <subcellularLocation>
        <location evidence="1">Mitochondrion outer membrane</location>
        <topology evidence="1">Multi-pass membrane protein</topology>
    </subcellularLocation>
</comment>
<dbReference type="EC" id="4.4.1.20" evidence="15"/>
<evidence type="ECO:0000256" key="20">
    <source>
        <dbReference type="ARBA" id="ARBA00076908"/>
    </source>
</evidence>
<evidence type="ECO:0000256" key="3">
    <source>
        <dbReference type="ARBA" id="ARBA00022692"/>
    </source>
</evidence>
<evidence type="ECO:0000256" key="13">
    <source>
        <dbReference type="ARBA" id="ARBA00037884"/>
    </source>
</evidence>
<keyword evidence="9 21" id="KW-0472">Membrane</keyword>
<evidence type="ECO:0000256" key="11">
    <source>
        <dbReference type="ARBA" id="ARBA00023239"/>
    </source>
</evidence>
<sequence>MAGIVDSLPKEYGYVILTIAAYCLFNAYMQINVSKARKKYNVPYPIMYATEADSKDYNIYNCVQRGHQNSLEALPIFFILMVVGGLNRPVTCSVLGVVYIVTRYFYFNGYSSGDPKGRMPLGKYNNLAMLGLLIVNIWFGVSLLVA</sequence>
<dbReference type="GO" id="GO:0006691">
    <property type="term" value="P:leukotriene metabolic process"/>
    <property type="evidence" value="ECO:0007669"/>
    <property type="project" value="UniProtKB-ARBA"/>
</dbReference>
<evidence type="ECO:0000256" key="1">
    <source>
        <dbReference type="ARBA" id="ARBA00004374"/>
    </source>
</evidence>
<dbReference type="GO" id="GO:0005741">
    <property type="term" value="C:mitochondrial outer membrane"/>
    <property type="evidence" value="ECO:0007669"/>
    <property type="project" value="UniProtKB-SubCell"/>
</dbReference>
<evidence type="ECO:0000256" key="6">
    <source>
        <dbReference type="ARBA" id="ARBA00023002"/>
    </source>
</evidence>
<evidence type="ECO:0000256" key="15">
    <source>
        <dbReference type="ARBA" id="ARBA00039056"/>
    </source>
</evidence>
<keyword evidence="5 21" id="KW-1133">Transmembrane helix</keyword>
<keyword evidence="6" id="KW-0560">Oxidoreductase</keyword>
<keyword evidence="12" id="KW-0449">Lipoprotein</keyword>
<keyword evidence="3 21" id="KW-0812">Transmembrane</keyword>
<evidence type="ECO:0000256" key="5">
    <source>
        <dbReference type="ARBA" id="ARBA00022989"/>
    </source>
</evidence>
<accession>A0A2U1MXA0</accession>
<keyword evidence="8" id="KW-0496">Mitochondrion</keyword>
<dbReference type="STRING" id="35608.A0A2U1MXA0"/>
<evidence type="ECO:0000256" key="21">
    <source>
        <dbReference type="SAM" id="Phobius"/>
    </source>
</evidence>
<organism evidence="22 23">
    <name type="scientific">Artemisia annua</name>
    <name type="common">Sweet wormwood</name>
    <dbReference type="NCBI Taxonomy" id="35608"/>
    <lineage>
        <taxon>Eukaryota</taxon>
        <taxon>Viridiplantae</taxon>
        <taxon>Streptophyta</taxon>
        <taxon>Embryophyta</taxon>
        <taxon>Tracheophyta</taxon>
        <taxon>Spermatophyta</taxon>
        <taxon>Magnoliopsida</taxon>
        <taxon>eudicotyledons</taxon>
        <taxon>Gunneridae</taxon>
        <taxon>Pentapetalae</taxon>
        <taxon>asterids</taxon>
        <taxon>campanulids</taxon>
        <taxon>Asterales</taxon>
        <taxon>Asteraceae</taxon>
        <taxon>Asteroideae</taxon>
        <taxon>Anthemideae</taxon>
        <taxon>Artemisiinae</taxon>
        <taxon>Artemisia</taxon>
    </lineage>
</organism>
<feature type="transmembrane region" description="Helical" evidence="21">
    <location>
        <begin position="74"/>
        <end position="107"/>
    </location>
</feature>
<keyword evidence="23" id="KW-1185">Reference proteome</keyword>
<dbReference type="InterPro" id="IPR050997">
    <property type="entry name" value="MAPEG"/>
</dbReference>
<evidence type="ECO:0000256" key="10">
    <source>
        <dbReference type="ARBA" id="ARBA00023139"/>
    </source>
</evidence>
<dbReference type="AlphaFoldDB" id="A0A2U1MXA0"/>
<evidence type="ECO:0000256" key="14">
    <source>
        <dbReference type="ARBA" id="ARBA00037916"/>
    </source>
</evidence>
<dbReference type="InterPro" id="IPR001129">
    <property type="entry name" value="Membr-assoc_MAPEG"/>
</dbReference>
<dbReference type="FunFam" id="1.20.120.550:FF:000004">
    <property type="entry name" value="Microsomal glutathione S-transferase 3"/>
    <property type="match status" value="1"/>
</dbReference>
<comment type="caution">
    <text evidence="22">The sequence shown here is derived from an EMBL/GenBank/DDBJ whole genome shotgun (WGS) entry which is preliminary data.</text>
</comment>
<dbReference type="EMBL" id="PKPP01004149">
    <property type="protein sequence ID" value="PWA65834.1"/>
    <property type="molecule type" value="Genomic_DNA"/>
</dbReference>
<dbReference type="GO" id="GO:0005783">
    <property type="term" value="C:endoplasmic reticulum"/>
    <property type="evidence" value="ECO:0007669"/>
    <property type="project" value="TreeGrafter"/>
</dbReference>
<dbReference type="PANTHER" id="PTHR10250:SF22">
    <property type="entry name" value="MICROSOMAL GLUTATHIONE S-TRANSFERASE"/>
    <property type="match status" value="1"/>
</dbReference>
<comment type="pathway">
    <text evidence="13">Lipid metabolism; leukotriene C4 biosynthesis.</text>
</comment>
<evidence type="ECO:0000256" key="7">
    <source>
        <dbReference type="ARBA" id="ARBA00023098"/>
    </source>
</evidence>
<evidence type="ECO:0000313" key="22">
    <source>
        <dbReference type="EMBL" id="PWA65834.1"/>
    </source>
</evidence>
<feature type="transmembrane region" description="Helical" evidence="21">
    <location>
        <begin position="12"/>
        <end position="29"/>
    </location>
</feature>
<dbReference type="Gene3D" id="1.20.120.550">
    <property type="entry name" value="Membrane associated eicosanoid/glutathione metabolism-like domain"/>
    <property type="match status" value="1"/>
</dbReference>
<dbReference type="SUPFAM" id="SSF161084">
    <property type="entry name" value="MAPEG domain-like"/>
    <property type="match status" value="1"/>
</dbReference>
<comment type="pathway">
    <text evidence="14">Lipid metabolism; arachidonate metabolism.</text>
</comment>
<dbReference type="Proteomes" id="UP000245207">
    <property type="component" value="Unassembled WGS sequence"/>
</dbReference>
<keyword evidence="10" id="KW-0564">Palmitate</keyword>
<dbReference type="OrthoDB" id="410651at2759"/>
<feature type="transmembrane region" description="Helical" evidence="21">
    <location>
        <begin position="127"/>
        <end position="145"/>
    </location>
</feature>
<evidence type="ECO:0000256" key="16">
    <source>
        <dbReference type="ARBA" id="ARBA00049298"/>
    </source>
</evidence>
<evidence type="ECO:0000313" key="23">
    <source>
        <dbReference type="Proteomes" id="UP000245207"/>
    </source>
</evidence>
<keyword evidence="11" id="KW-0456">Lyase</keyword>
<comment type="catalytic activity">
    <reaction evidence="16">
        <text>leukotriene C4 = leukotriene A4 + glutathione</text>
        <dbReference type="Rhea" id="RHEA:17617"/>
        <dbReference type="ChEBI" id="CHEBI:57463"/>
        <dbReference type="ChEBI" id="CHEBI:57925"/>
        <dbReference type="ChEBI" id="CHEBI:57973"/>
        <dbReference type="EC" id="4.4.1.20"/>
    </reaction>
    <physiologicalReaction direction="right-to-left" evidence="16">
        <dbReference type="Rhea" id="RHEA:17619"/>
    </physiologicalReaction>
</comment>
<keyword evidence="7" id="KW-0443">Lipid metabolism</keyword>
<evidence type="ECO:0000256" key="12">
    <source>
        <dbReference type="ARBA" id="ARBA00023288"/>
    </source>
</evidence>
<dbReference type="PANTHER" id="PTHR10250">
    <property type="entry name" value="MICROSOMAL GLUTATHIONE S-TRANSFERASE"/>
    <property type="match status" value="1"/>
</dbReference>
<gene>
    <name evidence="22" type="ORF">CTI12_AA299930</name>
</gene>
<name>A0A2U1MXA0_ARTAN</name>
<protein>
    <recommendedName>
        <fullName evidence="18">Glutathione S-transferase 3, mitochondrial</fullName>
        <ecNumber evidence="15">4.4.1.20</ecNumber>
    </recommendedName>
    <alternativeName>
        <fullName evidence="19">Glutathione peroxidase MGST3</fullName>
    </alternativeName>
    <alternativeName>
        <fullName evidence="20">LTC4 synthase MGST3</fullName>
    </alternativeName>
</protein>
<dbReference type="GO" id="GO:0006629">
    <property type="term" value="P:lipid metabolic process"/>
    <property type="evidence" value="ECO:0007669"/>
    <property type="project" value="UniProtKB-KW"/>
</dbReference>
<evidence type="ECO:0000256" key="19">
    <source>
        <dbReference type="ARBA" id="ARBA00075145"/>
    </source>
</evidence>
<dbReference type="InterPro" id="IPR023352">
    <property type="entry name" value="MAPEG-like_dom_sf"/>
</dbReference>
<dbReference type="GO" id="GO:0005635">
    <property type="term" value="C:nuclear envelope"/>
    <property type="evidence" value="ECO:0007669"/>
    <property type="project" value="TreeGrafter"/>
</dbReference>
<evidence type="ECO:0000256" key="2">
    <source>
        <dbReference type="ARBA" id="ARBA00022679"/>
    </source>
</evidence>
<keyword evidence="4" id="KW-1000">Mitochondrion outer membrane</keyword>
<dbReference type="GO" id="GO:0004464">
    <property type="term" value="F:leukotriene-C4 synthase activity"/>
    <property type="evidence" value="ECO:0007669"/>
    <property type="project" value="UniProtKB-EC"/>
</dbReference>
<comment type="catalytic activity">
    <reaction evidence="17">
        <text>15-deoxy-Delta(12,14)-prostaglandin J2 + glutathione = 15-deoxy-Delta(12,14)-prostaglandin J2-S-(R)-glutathione</text>
        <dbReference type="Rhea" id="RHEA:75963"/>
        <dbReference type="ChEBI" id="CHEBI:57925"/>
        <dbReference type="ChEBI" id="CHEBI:85236"/>
        <dbReference type="ChEBI" id="CHEBI:194498"/>
    </reaction>
    <physiologicalReaction direction="left-to-right" evidence="17">
        <dbReference type="Rhea" id="RHEA:75964"/>
    </physiologicalReaction>
</comment>
<keyword evidence="2" id="KW-0808">Transferase</keyword>
<reference evidence="22 23" key="1">
    <citation type="journal article" date="2018" name="Mol. Plant">
        <title>The genome of Artemisia annua provides insight into the evolution of Asteraceae family and artemisinin biosynthesis.</title>
        <authorList>
            <person name="Shen Q."/>
            <person name="Zhang L."/>
            <person name="Liao Z."/>
            <person name="Wang S."/>
            <person name="Yan T."/>
            <person name="Shi P."/>
            <person name="Liu M."/>
            <person name="Fu X."/>
            <person name="Pan Q."/>
            <person name="Wang Y."/>
            <person name="Lv Z."/>
            <person name="Lu X."/>
            <person name="Zhang F."/>
            <person name="Jiang W."/>
            <person name="Ma Y."/>
            <person name="Chen M."/>
            <person name="Hao X."/>
            <person name="Li L."/>
            <person name="Tang Y."/>
            <person name="Lv G."/>
            <person name="Zhou Y."/>
            <person name="Sun X."/>
            <person name="Brodelius P.E."/>
            <person name="Rose J.K.C."/>
            <person name="Tang K."/>
        </authorList>
    </citation>
    <scope>NUCLEOTIDE SEQUENCE [LARGE SCALE GENOMIC DNA]</scope>
    <source>
        <strain evidence="23">cv. Huhao1</strain>
        <tissue evidence="22">Leaf</tissue>
    </source>
</reference>